<dbReference type="GO" id="GO:0005886">
    <property type="term" value="C:plasma membrane"/>
    <property type="evidence" value="ECO:0007669"/>
    <property type="project" value="UniProtKB-SubCell"/>
</dbReference>
<comment type="similarity">
    <text evidence="2">Belongs to the BMP lipoprotein family.</text>
</comment>
<dbReference type="PANTHER" id="PTHR34296:SF2">
    <property type="entry name" value="ABC TRANSPORTER GUANOSINE-BINDING PROTEIN NUPN"/>
    <property type="match status" value="1"/>
</dbReference>
<accession>A0A1G7SAW9</accession>
<name>A0A1G7SAW9_9ACTN</name>
<sequence>MRSNPRRSLRFPTSPGLRGTSSRRISRAAVAVSVVALVAAGCGKSSNEASDSGKDSSGGYSGKGIGLAYDIGGKGDQSFNDAAYAGFAKAEKEFKIGGRDIEPQDGESDADKIQRLTTLAKAGYNPIIGVGYSYAPAVKEVAAHYPEVTFGMIDDETIKAKNVVDLVFSAEQSSYLAGVAAAKASKKDHIGFIGGVDIPLIHTFEAGFDQGAKSVNPKIKIESQYLTETAAEGGFSSPDKGQSAADGQIDAGADVIYHAAGLSGQGVIKAAATHKVWAIGVDSDQYRQSPLAKYKDHILGSALKNVGGAVYELVKSVHEGKPLSGVVVGDLKSGGVGFADSNPGYRAMKDVVAAVEKAKEDVVDGKVKVATE</sequence>
<dbReference type="InterPro" id="IPR003760">
    <property type="entry name" value="PnrA-like"/>
</dbReference>
<evidence type="ECO:0000256" key="4">
    <source>
        <dbReference type="ARBA" id="ARBA00022729"/>
    </source>
</evidence>
<dbReference type="InterPro" id="IPR050957">
    <property type="entry name" value="BMP_lipoprotein"/>
</dbReference>
<dbReference type="InterPro" id="IPR028082">
    <property type="entry name" value="Peripla_BP_I"/>
</dbReference>
<keyword evidence="4" id="KW-0732">Signal</keyword>
<dbReference type="SUPFAM" id="SSF53822">
    <property type="entry name" value="Periplasmic binding protein-like I"/>
    <property type="match status" value="1"/>
</dbReference>
<dbReference type="Gene3D" id="3.40.50.2300">
    <property type="match status" value="2"/>
</dbReference>
<gene>
    <name evidence="9" type="ORF">SAMN05216260_115190</name>
</gene>
<keyword evidence="5" id="KW-0472">Membrane</keyword>
<evidence type="ECO:0000256" key="6">
    <source>
        <dbReference type="ARBA" id="ARBA00023288"/>
    </source>
</evidence>
<dbReference type="AlphaFoldDB" id="A0A1G7SAW9"/>
<feature type="domain" description="ABC transporter substrate-binding protein PnrA-like" evidence="8">
    <location>
        <begin position="72"/>
        <end position="352"/>
    </location>
</feature>
<feature type="region of interest" description="Disordered" evidence="7">
    <location>
        <begin position="1"/>
        <end position="22"/>
    </location>
</feature>
<dbReference type="Proteomes" id="UP000198614">
    <property type="component" value="Unassembled WGS sequence"/>
</dbReference>
<keyword evidence="3" id="KW-1003">Cell membrane</keyword>
<evidence type="ECO:0000256" key="2">
    <source>
        <dbReference type="ARBA" id="ARBA00008610"/>
    </source>
</evidence>
<keyword evidence="6" id="KW-0449">Lipoprotein</keyword>
<evidence type="ECO:0000256" key="3">
    <source>
        <dbReference type="ARBA" id="ARBA00022475"/>
    </source>
</evidence>
<organism evidence="9 10">
    <name type="scientific">Streptomyces griseoaurantiacus</name>
    <dbReference type="NCBI Taxonomy" id="68213"/>
    <lineage>
        <taxon>Bacteria</taxon>
        <taxon>Bacillati</taxon>
        <taxon>Actinomycetota</taxon>
        <taxon>Actinomycetes</taxon>
        <taxon>Kitasatosporales</taxon>
        <taxon>Streptomycetaceae</taxon>
        <taxon>Streptomyces</taxon>
        <taxon>Streptomyces aurantiacus group</taxon>
    </lineage>
</organism>
<dbReference type="EMBL" id="FNAX01000015">
    <property type="protein sequence ID" value="SDG20062.1"/>
    <property type="molecule type" value="Genomic_DNA"/>
</dbReference>
<dbReference type="CDD" id="cd06354">
    <property type="entry name" value="PBP1_PrnA-like"/>
    <property type="match status" value="1"/>
</dbReference>
<evidence type="ECO:0000313" key="9">
    <source>
        <dbReference type="EMBL" id="SDG20062.1"/>
    </source>
</evidence>
<comment type="subcellular location">
    <subcellularLocation>
        <location evidence="1">Cell membrane</location>
        <topology evidence="1">Lipid-anchor</topology>
    </subcellularLocation>
</comment>
<dbReference type="PANTHER" id="PTHR34296">
    <property type="entry name" value="TRANSCRIPTIONAL ACTIVATOR PROTEIN MED"/>
    <property type="match status" value="1"/>
</dbReference>
<protein>
    <submittedName>
        <fullName evidence="9">Nucleoside-binding protein</fullName>
    </submittedName>
</protein>
<proteinExistence type="inferred from homology"/>
<reference evidence="9 10" key="1">
    <citation type="submission" date="2016-10" db="EMBL/GenBank/DDBJ databases">
        <authorList>
            <person name="de Groot N.N."/>
        </authorList>
    </citation>
    <scope>NUCLEOTIDE SEQUENCE [LARGE SCALE GENOMIC DNA]</scope>
    <source>
        <strain evidence="9 10">CGMCC 4.1859</strain>
    </source>
</reference>
<evidence type="ECO:0000256" key="7">
    <source>
        <dbReference type="SAM" id="MobiDB-lite"/>
    </source>
</evidence>
<evidence type="ECO:0000256" key="1">
    <source>
        <dbReference type="ARBA" id="ARBA00004193"/>
    </source>
</evidence>
<evidence type="ECO:0000313" key="10">
    <source>
        <dbReference type="Proteomes" id="UP000198614"/>
    </source>
</evidence>
<evidence type="ECO:0000259" key="8">
    <source>
        <dbReference type="Pfam" id="PF02608"/>
    </source>
</evidence>
<dbReference type="Pfam" id="PF02608">
    <property type="entry name" value="Bmp"/>
    <property type="match status" value="1"/>
</dbReference>
<evidence type="ECO:0000256" key="5">
    <source>
        <dbReference type="ARBA" id="ARBA00023136"/>
    </source>
</evidence>